<dbReference type="PANTHER" id="PTHR23426">
    <property type="entry name" value="FERREDOXIN/ADRENODOXIN"/>
    <property type="match status" value="1"/>
</dbReference>
<dbReference type="InterPro" id="IPR036010">
    <property type="entry name" value="2Fe-2S_ferredoxin-like_sf"/>
</dbReference>
<keyword evidence="3" id="KW-0479">Metal-binding</keyword>
<keyword evidence="9" id="KW-1185">Reference proteome</keyword>
<evidence type="ECO:0000256" key="4">
    <source>
        <dbReference type="ARBA" id="ARBA00023004"/>
    </source>
</evidence>
<comment type="similarity">
    <text evidence="1">Belongs to the adrenodoxin/putidaredoxin family.</text>
</comment>
<dbReference type="EMBL" id="JAUQSZ010000004">
    <property type="protein sequence ID" value="MDO7842263.1"/>
    <property type="molecule type" value="Genomic_DNA"/>
</dbReference>
<dbReference type="Gene3D" id="3.10.20.30">
    <property type="match status" value="1"/>
</dbReference>
<dbReference type="RefSeq" id="WP_304560730.1">
    <property type="nucleotide sequence ID" value="NZ_JAUQSZ010000004.1"/>
</dbReference>
<dbReference type="PRINTS" id="PR00355">
    <property type="entry name" value="ADRENODOXIN"/>
</dbReference>
<evidence type="ECO:0000313" key="9">
    <source>
        <dbReference type="Proteomes" id="UP001176468"/>
    </source>
</evidence>
<dbReference type="Proteomes" id="UP001176468">
    <property type="component" value="Unassembled WGS sequence"/>
</dbReference>
<comment type="caution">
    <text evidence="8">The sequence shown here is derived from an EMBL/GenBank/DDBJ whole genome shotgun (WGS) entry which is preliminary data.</text>
</comment>
<evidence type="ECO:0000259" key="7">
    <source>
        <dbReference type="PROSITE" id="PS51085"/>
    </source>
</evidence>
<evidence type="ECO:0000256" key="3">
    <source>
        <dbReference type="ARBA" id="ARBA00022723"/>
    </source>
</evidence>
<evidence type="ECO:0000256" key="5">
    <source>
        <dbReference type="ARBA" id="ARBA00023014"/>
    </source>
</evidence>
<comment type="cofactor">
    <cofactor evidence="6">
        <name>[2Fe-2S] cluster</name>
        <dbReference type="ChEBI" id="CHEBI:190135"/>
    </cofactor>
</comment>
<evidence type="ECO:0000256" key="2">
    <source>
        <dbReference type="ARBA" id="ARBA00022714"/>
    </source>
</evidence>
<evidence type="ECO:0000313" key="8">
    <source>
        <dbReference type="EMBL" id="MDO7842263.1"/>
    </source>
</evidence>
<evidence type="ECO:0000256" key="6">
    <source>
        <dbReference type="ARBA" id="ARBA00034078"/>
    </source>
</evidence>
<gene>
    <name evidence="8" type="ORF">Q5H94_07985</name>
</gene>
<dbReference type="InterPro" id="IPR001041">
    <property type="entry name" value="2Fe-2S_ferredoxin-type"/>
</dbReference>
<protein>
    <submittedName>
        <fullName evidence="8">2Fe-2S iron-sulfur cluster-binding protein</fullName>
    </submittedName>
</protein>
<feature type="domain" description="2Fe-2S ferredoxin-type" evidence="7">
    <location>
        <begin position="2"/>
        <end position="105"/>
    </location>
</feature>
<sequence>MTTIAVILRDGTEQHLPAQSGFSVMETIRDAGIDEMLALCGGCCSCATCHVIVDPAWIDAVGGPSADESDLLDSSDHRVATSRLSCQIAIAPELDGLRVTIAPED</sequence>
<proteinExistence type="inferred from homology"/>
<keyword evidence="5" id="KW-0411">Iron-sulfur</keyword>
<dbReference type="PROSITE" id="PS51085">
    <property type="entry name" value="2FE2S_FER_2"/>
    <property type="match status" value="1"/>
</dbReference>
<dbReference type="CDD" id="cd00207">
    <property type="entry name" value="fer2"/>
    <property type="match status" value="1"/>
</dbReference>
<dbReference type="InterPro" id="IPR001055">
    <property type="entry name" value="Adrenodoxin-like"/>
</dbReference>
<keyword evidence="4" id="KW-0408">Iron</keyword>
<dbReference type="InterPro" id="IPR012675">
    <property type="entry name" value="Beta-grasp_dom_sf"/>
</dbReference>
<dbReference type="PANTHER" id="PTHR23426:SF65">
    <property type="entry name" value="FERREDOXIN-2, MITOCHONDRIAL"/>
    <property type="match status" value="1"/>
</dbReference>
<organism evidence="8 9">
    <name type="scientific">Sphingomonas immobilis</name>
    <dbReference type="NCBI Taxonomy" id="3063997"/>
    <lineage>
        <taxon>Bacteria</taxon>
        <taxon>Pseudomonadati</taxon>
        <taxon>Pseudomonadota</taxon>
        <taxon>Alphaproteobacteria</taxon>
        <taxon>Sphingomonadales</taxon>
        <taxon>Sphingomonadaceae</taxon>
        <taxon>Sphingomonas</taxon>
    </lineage>
</organism>
<evidence type="ECO:0000256" key="1">
    <source>
        <dbReference type="ARBA" id="ARBA00010914"/>
    </source>
</evidence>
<accession>A0ABT8ZXJ1</accession>
<name>A0ABT8ZXJ1_9SPHN</name>
<keyword evidence="2" id="KW-0001">2Fe-2S</keyword>
<dbReference type="Pfam" id="PF00111">
    <property type="entry name" value="Fer2"/>
    <property type="match status" value="1"/>
</dbReference>
<dbReference type="SUPFAM" id="SSF54292">
    <property type="entry name" value="2Fe-2S ferredoxin-like"/>
    <property type="match status" value="1"/>
</dbReference>
<reference evidence="8" key="1">
    <citation type="submission" date="2023-07" db="EMBL/GenBank/DDBJ databases">
        <authorList>
            <person name="Kim M.K."/>
        </authorList>
    </citation>
    <scope>NUCLEOTIDE SEQUENCE</scope>
    <source>
        <strain evidence="8">CA1-15</strain>
    </source>
</reference>